<dbReference type="PANTHER" id="PTHR43975">
    <property type="entry name" value="ZGC:101858"/>
    <property type="match status" value="1"/>
</dbReference>
<protein>
    <submittedName>
        <fullName evidence="2">SDR family NAD(P)-dependent oxidoreductase</fullName>
    </submittedName>
</protein>
<gene>
    <name evidence="2" type="ORF">ABS361_11100</name>
</gene>
<dbReference type="PRINTS" id="PR00080">
    <property type="entry name" value="SDRFAMILY"/>
</dbReference>
<organism evidence="2">
    <name type="scientific">Methyloraptor flagellatus</name>
    <dbReference type="NCBI Taxonomy" id="3162530"/>
    <lineage>
        <taxon>Bacteria</taxon>
        <taxon>Pseudomonadati</taxon>
        <taxon>Pseudomonadota</taxon>
        <taxon>Alphaproteobacteria</taxon>
        <taxon>Hyphomicrobiales</taxon>
        <taxon>Ancalomicrobiaceae</taxon>
        <taxon>Methyloraptor</taxon>
    </lineage>
</organism>
<name>A0AAU7XFC4_9HYPH</name>
<dbReference type="PRINTS" id="PR00081">
    <property type="entry name" value="GDHRDH"/>
</dbReference>
<dbReference type="InterPro" id="IPR002347">
    <property type="entry name" value="SDR_fam"/>
</dbReference>
<evidence type="ECO:0000256" key="1">
    <source>
        <dbReference type="RuleBase" id="RU000363"/>
    </source>
</evidence>
<proteinExistence type="inferred from homology"/>
<dbReference type="SUPFAM" id="SSF51735">
    <property type="entry name" value="NAD(P)-binding Rossmann-fold domains"/>
    <property type="match status" value="1"/>
</dbReference>
<sequence>MAGERRVAMVSGATRGIGAAIARELRDRGYALSLGVRRPEAAAAVFGPDADDLLVAPYDAADPAAAEAWVAATLARFGRIDVLVNNAGIAPFVGLEDGAVEELDRLFAIDVKAPFLLIRAALPALKASGAGRVVNVASLSGKRVMGLNAGYQMAKHALVALTHAVRRLGWEHGIRATALCPGYVATDLTAGVPDIAPEAMTRPEDLARLVGTVVDLPNTAAIAELLVNCRYEHML</sequence>
<dbReference type="Gene3D" id="3.40.50.720">
    <property type="entry name" value="NAD(P)-binding Rossmann-like Domain"/>
    <property type="match status" value="1"/>
</dbReference>
<accession>A0AAU7XFC4</accession>
<dbReference type="RefSeq" id="WP_407051796.1">
    <property type="nucleotide sequence ID" value="NZ_CP158568.1"/>
</dbReference>
<dbReference type="AlphaFoldDB" id="A0AAU7XFC4"/>
<dbReference type="KEGG" id="mflg:ABS361_11100"/>
<reference evidence="2" key="1">
    <citation type="submission" date="2024-06" db="EMBL/GenBank/DDBJ databases">
        <title>Methylostella associata gen. nov., sp. nov., a novel Ancalomicrobiaceae-affiliated facultatively methylotrophic bacteria that feed on methanotrophs of the genus Methylococcus.</title>
        <authorList>
            <person name="Saltykova V."/>
            <person name="Danilova O.V."/>
            <person name="Oshkin I.Y."/>
            <person name="Belova S.E."/>
            <person name="Pimenov N.V."/>
            <person name="Dedysh S.N."/>
        </authorList>
    </citation>
    <scope>NUCLEOTIDE SEQUENCE</scope>
    <source>
        <strain evidence="2">S20</strain>
    </source>
</reference>
<dbReference type="Pfam" id="PF00106">
    <property type="entry name" value="adh_short"/>
    <property type="match status" value="1"/>
</dbReference>
<dbReference type="PANTHER" id="PTHR43975:SF2">
    <property type="entry name" value="EG:BACR7A4.14 PROTEIN-RELATED"/>
    <property type="match status" value="1"/>
</dbReference>
<dbReference type="EMBL" id="CP158568">
    <property type="protein sequence ID" value="XBY46705.1"/>
    <property type="molecule type" value="Genomic_DNA"/>
</dbReference>
<dbReference type="InterPro" id="IPR036291">
    <property type="entry name" value="NAD(P)-bd_dom_sf"/>
</dbReference>
<evidence type="ECO:0000313" key="2">
    <source>
        <dbReference type="EMBL" id="XBY46705.1"/>
    </source>
</evidence>
<comment type="similarity">
    <text evidence="1">Belongs to the short-chain dehydrogenases/reductases (SDR) family.</text>
</comment>